<organism evidence="3">
    <name type="scientific">Oppiella nova</name>
    <dbReference type="NCBI Taxonomy" id="334625"/>
    <lineage>
        <taxon>Eukaryota</taxon>
        <taxon>Metazoa</taxon>
        <taxon>Ecdysozoa</taxon>
        <taxon>Arthropoda</taxon>
        <taxon>Chelicerata</taxon>
        <taxon>Arachnida</taxon>
        <taxon>Acari</taxon>
        <taxon>Acariformes</taxon>
        <taxon>Sarcoptiformes</taxon>
        <taxon>Oribatida</taxon>
        <taxon>Brachypylina</taxon>
        <taxon>Oppioidea</taxon>
        <taxon>Oppiidae</taxon>
        <taxon>Oppiella</taxon>
    </lineage>
</organism>
<evidence type="ECO:0000259" key="2">
    <source>
        <dbReference type="Pfam" id="PF00646"/>
    </source>
</evidence>
<accession>A0A7R9M7G1</accession>
<feature type="compositionally biased region" description="Basic and acidic residues" evidence="1">
    <location>
        <begin position="8"/>
        <end position="18"/>
    </location>
</feature>
<dbReference type="OrthoDB" id="549243at2759"/>
<name>A0A7R9M7G1_9ACAR</name>
<dbReference type="EMBL" id="OC923618">
    <property type="protein sequence ID" value="CAD7654970.1"/>
    <property type="molecule type" value="Genomic_DNA"/>
</dbReference>
<dbReference type="AlphaFoldDB" id="A0A7R9M7G1"/>
<feature type="domain" description="F-box" evidence="2">
    <location>
        <begin position="34"/>
        <end position="66"/>
    </location>
</feature>
<dbReference type="InterPro" id="IPR001810">
    <property type="entry name" value="F-box_dom"/>
</dbReference>
<dbReference type="EMBL" id="CAJPVJ010008793">
    <property type="protein sequence ID" value="CAG2172157.1"/>
    <property type="molecule type" value="Genomic_DNA"/>
</dbReference>
<proteinExistence type="predicted"/>
<keyword evidence="4" id="KW-1185">Reference proteome</keyword>
<dbReference type="Pfam" id="PF00646">
    <property type="entry name" value="F-box"/>
    <property type="match status" value="1"/>
</dbReference>
<evidence type="ECO:0000313" key="4">
    <source>
        <dbReference type="Proteomes" id="UP000728032"/>
    </source>
</evidence>
<evidence type="ECO:0000256" key="1">
    <source>
        <dbReference type="SAM" id="MobiDB-lite"/>
    </source>
</evidence>
<dbReference type="InterPro" id="IPR036047">
    <property type="entry name" value="F-box-like_dom_sf"/>
</dbReference>
<dbReference type="Proteomes" id="UP000728032">
    <property type="component" value="Unassembled WGS sequence"/>
</dbReference>
<feature type="region of interest" description="Disordered" evidence="1">
    <location>
        <begin position="1"/>
        <end position="25"/>
    </location>
</feature>
<reference evidence="3" key="1">
    <citation type="submission" date="2020-11" db="EMBL/GenBank/DDBJ databases">
        <authorList>
            <person name="Tran Van P."/>
        </authorList>
    </citation>
    <scope>NUCLEOTIDE SEQUENCE</scope>
</reference>
<sequence>MAHKKTKTERNVTTDEGKVSGQQPQMYAKNSLDRFGDDLCQHLLSYLPLEDRFRHECLSKQWQRLIYETIDGITINRKLMKKMKTKNIFGEKSVPTLRPLTVEKWDQMRVKCLQPSMRCETIVDI</sequence>
<evidence type="ECO:0000313" key="3">
    <source>
        <dbReference type="EMBL" id="CAD7654970.1"/>
    </source>
</evidence>
<dbReference type="SUPFAM" id="SSF81383">
    <property type="entry name" value="F-box domain"/>
    <property type="match status" value="1"/>
</dbReference>
<gene>
    <name evidence="3" type="ORF">ONB1V03_LOCUS11615</name>
</gene>
<protein>
    <recommendedName>
        <fullName evidence="2">F-box domain-containing protein</fullName>
    </recommendedName>
</protein>